<sequence>MKTIFKSNLYQGRRHVGGSGLVEIRSGCCGCNGVRIRGSIDVNSLRGSSCSALRVRRGVLIRPPSFGFGGPYSATPIDSPKPGASRKAGSWWSGCLQRIRGPSLANHFHSGTLATQSRALSPFRVQTTKSCRSSALSGVRCLLDTDPFRNESNRRAVGCAAVLSLSAYIFNQ</sequence>
<dbReference type="AlphaFoldDB" id="A0A4Y7SVR1"/>
<comment type="caution">
    <text evidence="1">The sequence shown here is derived from an EMBL/GenBank/DDBJ whole genome shotgun (WGS) entry which is preliminary data.</text>
</comment>
<evidence type="ECO:0000313" key="1">
    <source>
        <dbReference type="EMBL" id="TEB25718.1"/>
    </source>
</evidence>
<dbReference type="EMBL" id="QPFP01000054">
    <property type="protein sequence ID" value="TEB25718.1"/>
    <property type="molecule type" value="Genomic_DNA"/>
</dbReference>
<name>A0A4Y7SVR1_COPMI</name>
<keyword evidence="2" id="KW-1185">Reference proteome</keyword>
<gene>
    <name evidence="1" type="ORF">FA13DRAFT_1140832</name>
</gene>
<organism evidence="1 2">
    <name type="scientific">Coprinellus micaceus</name>
    <name type="common">Glistening ink-cap mushroom</name>
    <name type="synonym">Coprinus micaceus</name>
    <dbReference type="NCBI Taxonomy" id="71717"/>
    <lineage>
        <taxon>Eukaryota</taxon>
        <taxon>Fungi</taxon>
        <taxon>Dikarya</taxon>
        <taxon>Basidiomycota</taxon>
        <taxon>Agaricomycotina</taxon>
        <taxon>Agaricomycetes</taxon>
        <taxon>Agaricomycetidae</taxon>
        <taxon>Agaricales</taxon>
        <taxon>Agaricineae</taxon>
        <taxon>Psathyrellaceae</taxon>
        <taxon>Coprinellus</taxon>
    </lineage>
</organism>
<proteinExistence type="predicted"/>
<dbReference type="Proteomes" id="UP000298030">
    <property type="component" value="Unassembled WGS sequence"/>
</dbReference>
<reference evidence="1 2" key="1">
    <citation type="journal article" date="2019" name="Nat. Ecol. Evol.">
        <title>Megaphylogeny resolves global patterns of mushroom evolution.</title>
        <authorList>
            <person name="Varga T."/>
            <person name="Krizsan K."/>
            <person name="Foldi C."/>
            <person name="Dima B."/>
            <person name="Sanchez-Garcia M."/>
            <person name="Sanchez-Ramirez S."/>
            <person name="Szollosi G.J."/>
            <person name="Szarkandi J.G."/>
            <person name="Papp V."/>
            <person name="Albert L."/>
            <person name="Andreopoulos W."/>
            <person name="Angelini C."/>
            <person name="Antonin V."/>
            <person name="Barry K.W."/>
            <person name="Bougher N.L."/>
            <person name="Buchanan P."/>
            <person name="Buyck B."/>
            <person name="Bense V."/>
            <person name="Catcheside P."/>
            <person name="Chovatia M."/>
            <person name="Cooper J."/>
            <person name="Damon W."/>
            <person name="Desjardin D."/>
            <person name="Finy P."/>
            <person name="Geml J."/>
            <person name="Haridas S."/>
            <person name="Hughes K."/>
            <person name="Justo A."/>
            <person name="Karasinski D."/>
            <person name="Kautmanova I."/>
            <person name="Kiss B."/>
            <person name="Kocsube S."/>
            <person name="Kotiranta H."/>
            <person name="LaButti K.M."/>
            <person name="Lechner B.E."/>
            <person name="Liimatainen K."/>
            <person name="Lipzen A."/>
            <person name="Lukacs Z."/>
            <person name="Mihaltcheva S."/>
            <person name="Morgado L.N."/>
            <person name="Niskanen T."/>
            <person name="Noordeloos M.E."/>
            <person name="Ohm R.A."/>
            <person name="Ortiz-Santana B."/>
            <person name="Ovrebo C."/>
            <person name="Racz N."/>
            <person name="Riley R."/>
            <person name="Savchenko A."/>
            <person name="Shiryaev A."/>
            <person name="Soop K."/>
            <person name="Spirin V."/>
            <person name="Szebenyi C."/>
            <person name="Tomsovsky M."/>
            <person name="Tulloss R.E."/>
            <person name="Uehling J."/>
            <person name="Grigoriev I.V."/>
            <person name="Vagvolgyi C."/>
            <person name="Papp T."/>
            <person name="Martin F.M."/>
            <person name="Miettinen O."/>
            <person name="Hibbett D.S."/>
            <person name="Nagy L.G."/>
        </authorList>
    </citation>
    <scope>NUCLEOTIDE SEQUENCE [LARGE SCALE GENOMIC DNA]</scope>
    <source>
        <strain evidence="1 2">FP101781</strain>
    </source>
</reference>
<protein>
    <submittedName>
        <fullName evidence="1">Uncharacterized protein</fullName>
    </submittedName>
</protein>
<accession>A0A4Y7SVR1</accession>
<evidence type="ECO:0000313" key="2">
    <source>
        <dbReference type="Proteomes" id="UP000298030"/>
    </source>
</evidence>